<dbReference type="GO" id="GO:0009236">
    <property type="term" value="P:cobalamin biosynthetic process"/>
    <property type="evidence" value="ECO:0007669"/>
    <property type="project" value="UniProtKB-UniPathway"/>
</dbReference>
<dbReference type="PANTHER" id="PTHR45790">
    <property type="entry name" value="SIROHEME SYNTHASE-RELATED"/>
    <property type="match status" value="1"/>
</dbReference>
<dbReference type="InterPro" id="IPR014777">
    <property type="entry name" value="4pyrrole_Mease_sub1"/>
</dbReference>
<comment type="caution">
    <text evidence="9">The sequence shown here is derived from an EMBL/GenBank/DDBJ whole genome shotgun (WGS) entry which is preliminary data.</text>
</comment>
<dbReference type="Proteomes" id="UP000070427">
    <property type="component" value="Unassembled WGS sequence"/>
</dbReference>
<dbReference type="InterPro" id="IPR000878">
    <property type="entry name" value="4pyrrol_Mease"/>
</dbReference>
<keyword evidence="5 7" id="KW-0808">Transferase</keyword>
<gene>
    <name evidence="9" type="primary">cbiF</name>
    <name evidence="9" type="ORF">AN618_09470</name>
</gene>
<dbReference type="InterPro" id="IPR003043">
    <property type="entry name" value="Uropor_MeTrfase_CS"/>
</dbReference>
<protein>
    <submittedName>
        <fullName evidence="9">Cobalt-precorrin-4 C(11)-methyltransferase</fullName>
        <ecNumber evidence="9">2.1.1.271</ecNumber>
    </submittedName>
</protein>
<dbReference type="STRING" id="520764.AN618_09470"/>
<evidence type="ECO:0000313" key="9">
    <source>
        <dbReference type="EMBL" id="KXG77749.1"/>
    </source>
</evidence>
<dbReference type="FunCoup" id="A0A140LB24">
    <property type="interactions" value="303"/>
</dbReference>
<reference evidence="9 10" key="1">
    <citation type="submission" date="2015-12" db="EMBL/GenBank/DDBJ databases">
        <title>Draft genome sequnece of Fervidicola ferrireducens strain Y170.</title>
        <authorList>
            <person name="Patel B.K."/>
        </authorList>
    </citation>
    <scope>NUCLEOTIDE SEQUENCE [LARGE SCALE GENOMIC DNA]</scope>
    <source>
        <strain evidence="9 10">Y170</strain>
    </source>
</reference>
<dbReference type="PANTHER" id="PTHR45790:SF4">
    <property type="entry name" value="COBALT-PRECORRIN-4 C(11)-METHYLTRANSFERASE"/>
    <property type="match status" value="1"/>
</dbReference>
<dbReference type="AlphaFoldDB" id="A0A140LB24"/>
<evidence type="ECO:0000256" key="3">
    <source>
        <dbReference type="ARBA" id="ARBA00022573"/>
    </source>
</evidence>
<evidence type="ECO:0000256" key="1">
    <source>
        <dbReference type="ARBA" id="ARBA00004953"/>
    </source>
</evidence>
<dbReference type="GO" id="GO:0046026">
    <property type="term" value="F:precorrin-4 C11-methyltransferase activity"/>
    <property type="evidence" value="ECO:0007669"/>
    <property type="project" value="InterPro"/>
</dbReference>
<dbReference type="EMBL" id="LOED01000008">
    <property type="protein sequence ID" value="KXG77749.1"/>
    <property type="molecule type" value="Genomic_DNA"/>
</dbReference>
<evidence type="ECO:0000259" key="8">
    <source>
        <dbReference type="Pfam" id="PF00590"/>
    </source>
</evidence>
<dbReference type="InterPro" id="IPR035996">
    <property type="entry name" value="4pyrrol_Methylase_sf"/>
</dbReference>
<dbReference type="Gene3D" id="3.40.1010.10">
    <property type="entry name" value="Cobalt-precorrin-4 Transmethylase, Domain 1"/>
    <property type="match status" value="1"/>
</dbReference>
<dbReference type="PROSITE" id="PS00839">
    <property type="entry name" value="SUMT_1"/>
    <property type="match status" value="1"/>
</dbReference>
<keyword evidence="6" id="KW-0949">S-adenosyl-L-methionine</keyword>
<feature type="domain" description="Tetrapyrrole methylase" evidence="8">
    <location>
        <begin position="1"/>
        <end position="206"/>
    </location>
</feature>
<keyword evidence="3" id="KW-0169">Cobalamin biosynthesis</keyword>
<organism evidence="9 10">
    <name type="scientific">Fervidicola ferrireducens</name>
    <dbReference type="NCBI Taxonomy" id="520764"/>
    <lineage>
        <taxon>Bacteria</taxon>
        <taxon>Bacillati</taxon>
        <taxon>Bacillota</taxon>
        <taxon>Clostridia</taxon>
        <taxon>Thermosediminibacterales</taxon>
        <taxon>Thermosediminibacteraceae</taxon>
        <taxon>Fervidicola</taxon>
    </lineage>
</organism>
<keyword evidence="4 7" id="KW-0489">Methyltransferase</keyword>
<evidence type="ECO:0000313" key="10">
    <source>
        <dbReference type="Proteomes" id="UP000070427"/>
    </source>
</evidence>
<keyword evidence="10" id="KW-1185">Reference proteome</keyword>
<dbReference type="PROSITE" id="PS00840">
    <property type="entry name" value="SUMT_2"/>
    <property type="match status" value="1"/>
</dbReference>
<proteinExistence type="inferred from homology"/>
<dbReference type="OrthoDB" id="9815856at2"/>
<dbReference type="UniPathway" id="UPA00148"/>
<evidence type="ECO:0000256" key="2">
    <source>
        <dbReference type="ARBA" id="ARBA00005879"/>
    </source>
</evidence>
<dbReference type="InParanoid" id="A0A140LB24"/>
<sequence>MIYFIGAGPGDPELITVKGRKILSSCDVVIYAGSLVNPLVLKYAKGNARIYDSSRMDLDEIVEVMKDAHQRGMDVARLHTGDPSLYSAVREQAGKLEKLGIPYDIIPGVSSFCAASAALKRELTLPGVSQTVIITRIPGRTPVPENEDLQKLSTHRATLVLFLSAGNMEDAVGRIIGSYGPDAPAAVVYKASWEDEKVVRGKLKDIALKAKNEGIEKTALLIVGNALGDNFELSKLYSPDFSHGFRGARK</sequence>
<comment type="pathway">
    <text evidence="1">Cofactor biosynthesis; adenosylcobalamin biosynthesis.</text>
</comment>
<dbReference type="InterPro" id="IPR006362">
    <property type="entry name" value="Cbl_synth_CobM/CibF"/>
</dbReference>
<dbReference type="GO" id="GO:0032259">
    <property type="term" value="P:methylation"/>
    <property type="evidence" value="ECO:0007669"/>
    <property type="project" value="UniProtKB-KW"/>
</dbReference>
<dbReference type="RefSeq" id="WP_066352683.1">
    <property type="nucleotide sequence ID" value="NZ_LOED01000008.1"/>
</dbReference>
<dbReference type="Gene3D" id="3.30.950.10">
    <property type="entry name" value="Methyltransferase, Cobalt-precorrin-4 Transmethylase, Domain 2"/>
    <property type="match status" value="1"/>
</dbReference>
<dbReference type="SUPFAM" id="SSF53790">
    <property type="entry name" value="Tetrapyrrole methylase"/>
    <property type="match status" value="1"/>
</dbReference>
<dbReference type="InterPro" id="IPR050161">
    <property type="entry name" value="Siro_Cobalamin_biosynth"/>
</dbReference>
<dbReference type="Pfam" id="PF00590">
    <property type="entry name" value="TP_methylase"/>
    <property type="match status" value="1"/>
</dbReference>
<name>A0A140LB24_9FIRM</name>
<dbReference type="NCBIfam" id="TIGR01465">
    <property type="entry name" value="cobM_cbiF"/>
    <property type="match status" value="1"/>
</dbReference>
<accession>A0A140LB24</accession>
<evidence type="ECO:0000256" key="7">
    <source>
        <dbReference type="RuleBase" id="RU003960"/>
    </source>
</evidence>
<dbReference type="PATRIC" id="fig|520764.3.peg.982"/>
<evidence type="ECO:0000256" key="6">
    <source>
        <dbReference type="ARBA" id="ARBA00022691"/>
    </source>
</evidence>
<dbReference type="EC" id="2.1.1.271" evidence="9"/>
<dbReference type="CDD" id="cd11641">
    <property type="entry name" value="Precorrin-4_C11-MT"/>
    <property type="match status" value="1"/>
</dbReference>
<evidence type="ECO:0000256" key="4">
    <source>
        <dbReference type="ARBA" id="ARBA00022603"/>
    </source>
</evidence>
<evidence type="ECO:0000256" key="5">
    <source>
        <dbReference type="ARBA" id="ARBA00022679"/>
    </source>
</evidence>
<comment type="similarity">
    <text evidence="2 7">Belongs to the precorrin methyltransferase family.</text>
</comment>
<dbReference type="InterPro" id="IPR014776">
    <property type="entry name" value="4pyrrole_Mease_sub2"/>
</dbReference>